<comment type="similarity">
    <text evidence="3">Belongs to the enoyl-CoA hydratase/isomerase family.</text>
</comment>
<dbReference type="InterPro" id="IPR001753">
    <property type="entry name" value="Enoyl-CoA_hydra/iso"/>
</dbReference>
<keyword evidence="9" id="KW-0576">Peroxisome</keyword>
<dbReference type="OrthoDB" id="39812at2157"/>
<comment type="caution">
    <text evidence="15">The sequence shown here is derived from an EMBL/GenBank/DDBJ whole genome shotgun (WGS) entry which is preliminary data.</text>
</comment>
<dbReference type="PANTHER" id="PTHR23309">
    <property type="entry name" value="3-HYDROXYACYL-COA DEHYROGENASE"/>
    <property type="match status" value="1"/>
</dbReference>
<dbReference type="InterPro" id="IPR006176">
    <property type="entry name" value="3-OHacyl-CoA_DH_NAD-bd"/>
</dbReference>
<evidence type="ECO:0000256" key="1">
    <source>
        <dbReference type="ARBA" id="ARBA00004275"/>
    </source>
</evidence>
<dbReference type="FunFam" id="3.90.226.10:FF:000009">
    <property type="entry name" value="Carnitinyl-CoA dehydratase"/>
    <property type="match status" value="1"/>
</dbReference>
<keyword evidence="12" id="KW-0511">Multifunctional enzyme</keyword>
<dbReference type="InterPro" id="IPR014748">
    <property type="entry name" value="Enoyl-CoA_hydra_C"/>
</dbReference>
<dbReference type="Gene3D" id="3.90.226.10">
    <property type="entry name" value="2-enoyl-CoA Hydratase, Chain A, domain 1"/>
    <property type="match status" value="1"/>
</dbReference>
<dbReference type="Pfam" id="PF02737">
    <property type="entry name" value="3HCDH_N"/>
    <property type="match status" value="1"/>
</dbReference>
<evidence type="ECO:0000256" key="12">
    <source>
        <dbReference type="ARBA" id="ARBA00023268"/>
    </source>
</evidence>
<dbReference type="GO" id="GO:0004300">
    <property type="term" value="F:enoyl-CoA hydratase activity"/>
    <property type="evidence" value="ECO:0007669"/>
    <property type="project" value="UniProtKB-ARBA"/>
</dbReference>
<dbReference type="Gene3D" id="1.10.1040.10">
    <property type="entry name" value="N-(1-d-carboxylethyl)-l-norvaline Dehydrogenase, domain 2"/>
    <property type="match status" value="2"/>
</dbReference>
<dbReference type="SUPFAM" id="SSF52096">
    <property type="entry name" value="ClpP/crotonase"/>
    <property type="match status" value="1"/>
</dbReference>
<evidence type="ECO:0000256" key="6">
    <source>
        <dbReference type="ARBA" id="ARBA00023002"/>
    </source>
</evidence>
<reference evidence="15 16" key="1">
    <citation type="submission" date="2017-02" db="EMBL/GenBank/DDBJ databases">
        <title>isolation and characterization of a novel temperate virus Aeropyrum globular virus 1 infecting hyperthermophilic archaeon Aeropyrum.</title>
        <authorList>
            <person name="Yumiya M."/>
            <person name="Yoshida T."/>
            <person name="Sako Y."/>
        </authorList>
    </citation>
    <scope>NUCLEOTIDE SEQUENCE [LARGE SCALE GENOMIC DNA]</scope>
    <source>
        <strain evidence="15 16">YK1-12-2013</strain>
    </source>
</reference>
<proteinExistence type="inferred from homology"/>
<feature type="domain" description="3-hydroxyacyl-CoA dehydrogenase C-terminal" evidence="13">
    <location>
        <begin position="198"/>
        <end position="292"/>
    </location>
</feature>
<feature type="domain" description="3-hydroxyacyl-CoA dehydrogenase C-terminal" evidence="13">
    <location>
        <begin position="320"/>
        <end position="405"/>
    </location>
</feature>
<dbReference type="Proteomes" id="UP000291213">
    <property type="component" value="Unassembled WGS sequence"/>
</dbReference>
<comment type="subcellular location">
    <subcellularLocation>
        <location evidence="1">Peroxisome</location>
    </subcellularLocation>
</comment>
<accession>A0A401HAZ4</accession>
<dbReference type="InterPro" id="IPR006108">
    <property type="entry name" value="3HC_DH_C"/>
</dbReference>
<dbReference type="Gene3D" id="1.10.12.10">
    <property type="entry name" value="Lyase 2-enoyl-coa Hydratase, Chain A, domain 2"/>
    <property type="match status" value="1"/>
</dbReference>
<keyword evidence="7" id="KW-0520">NAD</keyword>
<evidence type="ECO:0000256" key="3">
    <source>
        <dbReference type="ARBA" id="ARBA00005254"/>
    </source>
</evidence>
<evidence type="ECO:0000256" key="5">
    <source>
        <dbReference type="ARBA" id="ARBA00022832"/>
    </source>
</evidence>
<keyword evidence="5" id="KW-0276">Fatty acid metabolism</keyword>
<dbReference type="GO" id="GO:0006635">
    <property type="term" value="P:fatty acid beta-oxidation"/>
    <property type="evidence" value="ECO:0007669"/>
    <property type="project" value="UniProtKB-UniPathway"/>
</dbReference>
<evidence type="ECO:0000256" key="4">
    <source>
        <dbReference type="ARBA" id="ARBA00011245"/>
    </source>
</evidence>
<dbReference type="PANTHER" id="PTHR23309:SF49">
    <property type="entry name" value="PEROXISOMAL BIFUNCTIONAL ENZYME"/>
    <property type="match status" value="1"/>
</dbReference>
<dbReference type="RefSeq" id="WP_131160587.1">
    <property type="nucleotide sequence ID" value="NZ_BDMD01000080.1"/>
</dbReference>
<evidence type="ECO:0000256" key="2">
    <source>
        <dbReference type="ARBA" id="ARBA00005005"/>
    </source>
</evidence>
<dbReference type="AlphaFoldDB" id="A0A401HAZ4"/>
<keyword evidence="10" id="KW-0413">Isomerase</keyword>
<feature type="domain" description="3-hydroxyacyl-CoA dehydrogenase NAD binding" evidence="14">
    <location>
        <begin position="7"/>
        <end position="195"/>
    </location>
</feature>
<evidence type="ECO:0000256" key="8">
    <source>
        <dbReference type="ARBA" id="ARBA00023098"/>
    </source>
</evidence>
<comment type="subunit">
    <text evidence="4">Monomer.</text>
</comment>
<dbReference type="FunFam" id="1.10.12.10:FF:000001">
    <property type="entry name" value="Probable enoyl-CoA hydratase, mitochondrial"/>
    <property type="match status" value="1"/>
</dbReference>
<dbReference type="GO" id="GO:0070403">
    <property type="term" value="F:NAD+ binding"/>
    <property type="evidence" value="ECO:0007669"/>
    <property type="project" value="InterPro"/>
</dbReference>
<evidence type="ECO:0000259" key="14">
    <source>
        <dbReference type="Pfam" id="PF02737"/>
    </source>
</evidence>
<evidence type="ECO:0000256" key="11">
    <source>
        <dbReference type="ARBA" id="ARBA00023239"/>
    </source>
</evidence>
<evidence type="ECO:0000313" key="16">
    <source>
        <dbReference type="Proteomes" id="UP000291213"/>
    </source>
</evidence>
<name>A0A401HAZ4_AERPX</name>
<dbReference type="Pfam" id="PF00378">
    <property type="entry name" value="ECH_1"/>
    <property type="match status" value="1"/>
</dbReference>
<dbReference type="InterPro" id="IPR029045">
    <property type="entry name" value="ClpP/crotonase-like_dom_sf"/>
</dbReference>
<dbReference type="GO" id="GO:0003857">
    <property type="term" value="F:(3S)-3-hydroxyacyl-CoA dehydrogenase (NAD+) activity"/>
    <property type="evidence" value="ECO:0007669"/>
    <property type="project" value="TreeGrafter"/>
</dbReference>
<keyword evidence="6" id="KW-0560">Oxidoreductase</keyword>
<keyword evidence="11" id="KW-0456">Lyase</keyword>
<dbReference type="Pfam" id="PF00725">
    <property type="entry name" value="3HCDH"/>
    <property type="match status" value="2"/>
</dbReference>
<sequence>MAGEVKTITVVGAGTMGHGIAELAAIAGFKVYLADINMDILNNALQRIRWSLEKLAEKGRIRESVETVMSRITPIVSVRDGEYSEDLAKALSESDFMIEAIPEKLELKQQLFAFADKHAKETAILASNTSSLPITEIAAATSRPEKVVGMHFFNPPVLMPLVEVVKGEKTSEETVAATVDLAKKMGKQTVVVKKDVPGFIVNRILGRLMESACLLVERGEYTVVQVDATAKYLLGLPMGVFELADYSGIDVFYYVFEAMSRRGFRSAKCSIFEEKFKAGEYGVKAGKGIYSYPAPNKYVKPNIPREEAKVDPLLLMALPINEAAWLLREDVATREDIDKAVKLGLGWPKGVFEYADEFGLDRVVEALERIKRDFGVDHAEPDPLLKKMVEEGRIGRKAGKGFYEYGEVEEKKMETLLVRVEKPIAWIVLNRPDKLNAISPKMIMELSQALDELEERSDVRAVILTGAGRAFSAGADVTAFAQVTPIDILRFSRKFQELTLKIQFYTKPVIVAIKGYALGGGLELAMSGDIRIASEDAMLGQPEINLGFIPGAGGTQRLARLAGPARAKELIMTGDMIPASDAEKMGIVNRVVPPELLEQEARSLALKLAEKPPIALAAAKYAIDFGLESNIWAGLQLEASLFSVLFSTEDVIEGVTAFLEKRKPKFKGR</sequence>
<dbReference type="SUPFAM" id="SSF48179">
    <property type="entry name" value="6-phosphogluconate dehydrogenase C-terminal domain-like"/>
    <property type="match status" value="2"/>
</dbReference>
<dbReference type="GO" id="GO:0016853">
    <property type="term" value="F:isomerase activity"/>
    <property type="evidence" value="ECO:0007669"/>
    <property type="project" value="UniProtKB-KW"/>
</dbReference>
<keyword evidence="8" id="KW-0443">Lipid metabolism</keyword>
<dbReference type="Gene3D" id="3.40.50.720">
    <property type="entry name" value="NAD(P)-binding Rossmann-like Domain"/>
    <property type="match status" value="1"/>
</dbReference>
<evidence type="ECO:0000256" key="9">
    <source>
        <dbReference type="ARBA" id="ARBA00023140"/>
    </source>
</evidence>
<dbReference type="FunFam" id="3.40.50.720:FF:000009">
    <property type="entry name" value="Fatty oxidation complex, alpha subunit"/>
    <property type="match status" value="1"/>
</dbReference>
<dbReference type="InterPro" id="IPR036291">
    <property type="entry name" value="NAD(P)-bd_dom_sf"/>
</dbReference>
<dbReference type="EMBL" id="BDMD01000080">
    <property type="protein sequence ID" value="GBF09635.1"/>
    <property type="molecule type" value="Genomic_DNA"/>
</dbReference>
<dbReference type="InterPro" id="IPR008927">
    <property type="entry name" value="6-PGluconate_DH-like_C_sf"/>
</dbReference>
<comment type="pathway">
    <text evidence="2">Lipid metabolism; fatty acid beta-oxidation.</text>
</comment>
<dbReference type="CDD" id="cd06558">
    <property type="entry name" value="crotonase-like"/>
    <property type="match status" value="1"/>
</dbReference>
<evidence type="ECO:0000256" key="7">
    <source>
        <dbReference type="ARBA" id="ARBA00023027"/>
    </source>
</evidence>
<dbReference type="SUPFAM" id="SSF51735">
    <property type="entry name" value="NAD(P)-binding Rossmann-fold domains"/>
    <property type="match status" value="1"/>
</dbReference>
<evidence type="ECO:0000256" key="10">
    <source>
        <dbReference type="ARBA" id="ARBA00023235"/>
    </source>
</evidence>
<dbReference type="UniPathway" id="UPA00659"/>
<dbReference type="InterPro" id="IPR013328">
    <property type="entry name" value="6PGD_dom2"/>
</dbReference>
<evidence type="ECO:0000313" key="15">
    <source>
        <dbReference type="EMBL" id="GBF09635.1"/>
    </source>
</evidence>
<organism evidence="15 16">
    <name type="scientific">Aeropyrum pernix</name>
    <dbReference type="NCBI Taxonomy" id="56636"/>
    <lineage>
        <taxon>Archaea</taxon>
        <taxon>Thermoproteota</taxon>
        <taxon>Thermoprotei</taxon>
        <taxon>Desulfurococcales</taxon>
        <taxon>Desulfurococcaceae</taxon>
        <taxon>Aeropyrum</taxon>
    </lineage>
</organism>
<gene>
    <name evidence="15" type="ORF">apy_13600</name>
</gene>
<evidence type="ECO:0000259" key="13">
    <source>
        <dbReference type="Pfam" id="PF00725"/>
    </source>
</evidence>
<protein>
    <submittedName>
        <fullName evidence="15">3-hydroxyacyl-CoA dehydrogenase/3-hydroxybutyryl-CoA dehydratase</fullName>
    </submittedName>
</protein>